<dbReference type="EMBL" id="KZ110596">
    <property type="protein sequence ID" value="OSX62698.1"/>
    <property type="molecule type" value="Genomic_DNA"/>
</dbReference>
<evidence type="ECO:0000313" key="1">
    <source>
        <dbReference type="EMBL" id="OSX62698.1"/>
    </source>
</evidence>
<dbReference type="AlphaFoldDB" id="A0A1X6N268"/>
<keyword evidence="2" id="KW-1185">Reference proteome</keyword>
<sequence length="243" mass="27442">MSLHSRTTSSTSTRAVKAHNDVMLTRQLLQTVLHDLSRRLLKCFGRQVRLVVHGGAIMVLHPRLGCRPSTRDVDYNHRSFVLEWQRLGVYDAGARLQACISATASKFGLGADWMNACADVALPMSTDAYGNLYDPIYTDAVSEQNMRINTIYTSSGLVLVGVSWSWAIALKLVRYQKDDPYDIANILLLGRRQRGVQWTCQLLEQWLVSMCGAMGYQSYPSWQMKTTRERMDHAIRLAQTVLA</sequence>
<dbReference type="OrthoDB" id="3141838at2759"/>
<dbReference type="RefSeq" id="XP_024339492.1">
    <property type="nucleotide sequence ID" value="XM_024478949.1"/>
</dbReference>
<name>A0A1X6N268_9APHY</name>
<accession>A0A1X6N268</accession>
<dbReference type="Proteomes" id="UP000194127">
    <property type="component" value="Unassembled WGS sequence"/>
</dbReference>
<proteinExistence type="predicted"/>
<protein>
    <submittedName>
        <fullName evidence="1">Uncharacterized protein</fullName>
    </submittedName>
</protein>
<gene>
    <name evidence="1" type="ORF">POSPLADRAFT_1046111</name>
</gene>
<reference evidence="1 2" key="1">
    <citation type="submission" date="2017-04" db="EMBL/GenBank/DDBJ databases">
        <title>Genome Sequence of the Model Brown-Rot Fungus Postia placenta SB12.</title>
        <authorList>
            <consortium name="DOE Joint Genome Institute"/>
            <person name="Gaskell J."/>
            <person name="Kersten P."/>
            <person name="Larrondo L.F."/>
            <person name="Canessa P."/>
            <person name="Martinez D."/>
            <person name="Hibbett D."/>
            <person name="Schmoll M."/>
            <person name="Kubicek C.P."/>
            <person name="Martinez A.T."/>
            <person name="Yadav J."/>
            <person name="Master E."/>
            <person name="Magnuson J.K."/>
            <person name="James T."/>
            <person name="Yaver D."/>
            <person name="Berka R."/>
            <person name="Labutti K."/>
            <person name="Lipzen A."/>
            <person name="Aerts A."/>
            <person name="Barry K."/>
            <person name="Henrissat B."/>
            <person name="Blanchette R."/>
            <person name="Grigoriev I."/>
            <person name="Cullen D."/>
        </authorList>
    </citation>
    <scope>NUCLEOTIDE SEQUENCE [LARGE SCALE GENOMIC DNA]</scope>
    <source>
        <strain evidence="1 2">MAD-698-R-SB12</strain>
    </source>
</reference>
<dbReference type="STRING" id="670580.A0A1X6N268"/>
<organism evidence="1 2">
    <name type="scientific">Postia placenta MAD-698-R-SB12</name>
    <dbReference type="NCBI Taxonomy" id="670580"/>
    <lineage>
        <taxon>Eukaryota</taxon>
        <taxon>Fungi</taxon>
        <taxon>Dikarya</taxon>
        <taxon>Basidiomycota</taxon>
        <taxon>Agaricomycotina</taxon>
        <taxon>Agaricomycetes</taxon>
        <taxon>Polyporales</taxon>
        <taxon>Adustoporiaceae</taxon>
        <taxon>Rhodonia</taxon>
    </lineage>
</organism>
<evidence type="ECO:0000313" key="2">
    <source>
        <dbReference type="Proteomes" id="UP000194127"/>
    </source>
</evidence>
<dbReference type="GeneID" id="36323899"/>